<proteinExistence type="inferred from homology"/>
<comment type="similarity">
    <text evidence="1 3">Belongs to the TPP enzyme family.</text>
</comment>
<dbReference type="GO" id="GO:0009099">
    <property type="term" value="P:L-valine biosynthetic process"/>
    <property type="evidence" value="ECO:0007669"/>
    <property type="project" value="TreeGrafter"/>
</dbReference>
<accession>A0A1H2LB36</accession>
<dbReference type="STRING" id="419479.SAMN04488563_5717"/>
<dbReference type="CDD" id="cd07035">
    <property type="entry name" value="TPP_PYR_POX_like"/>
    <property type="match status" value="1"/>
</dbReference>
<dbReference type="InterPro" id="IPR029035">
    <property type="entry name" value="DHS-like_NAD/FAD-binding_dom"/>
</dbReference>
<dbReference type="GO" id="GO:0050660">
    <property type="term" value="F:flavin adenine dinucleotide binding"/>
    <property type="evidence" value="ECO:0007669"/>
    <property type="project" value="TreeGrafter"/>
</dbReference>
<keyword evidence="2 3" id="KW-0786">Thiamine pyrophosphate</keyword>
<dbReference type="GO" id="GO:0003984">
    <property type="term" value="F:acetolactate synthase activity"/>
    <property type="evidence" value="ECO:0007669"/>
    <property type="project" value="TreeGrafter"/>
</dbReference>
<evidence type="ECO:0000256" key="1">
    <source>
        <dbReference type="ARBA" id="ARBA00007812"/>
    </source>
</evidence>
<feature type="domain" description="Thiamine pyrophosphate enzyme TPP-binding" evidence="5">
    <location>
        <begin position="378"/>
        <end position="523"/>
    </location>
</feature>
<dbReference type="InterPro" id="IPR045229">
    <property type="entry name" value="TPP_enz"/>
</dbReference>
<evidence type="ECO:0000259" key="4">
    <source>
        <dbReference type="Pfam" id="PF00205"/>
    </source>
</evidence>
<evidence type="ECO:0000313" key="7">
    <source>
        <dbReference type="EMBL" id="SDU78139.1"/>
    </source>
</evidence>
<sequence>MADEAATTADVMAAYLAEVGTEAIFAYPGDPIIEFMERSRVRGIDVVLARREGTAAFMAEAYGMVSGRPGVCLSTLGPGSTALVNGVAAATLDRVPMLAISGQIESAREPFFTHQVVDHQALFRPVTKWAGRMDAGAVATVMRKALRTATAERPGAVHLTVGSDTFKATARDAEVSVPPLGPARGGVGVNGPDPERLLAAARRPVLLAGIGAARCEATEQLVRLAETAGLPVIVGPMAKGVIPEDSPMFAGVLDMACNQVVWDFLGSADLIVAAGFDPVELIKPWRLTTPVLHVDTTPNTDQIYAAGTEVVGDIAAALGWLADGWTGEPRWSEREIKEHRARLRDAYYDGRVAGRLNPTDVVDVVAGRLAATAVVTSDVGSHKLLVGQGWPATRPRSVLMTNGLSAMGFGVPAAIAAKLLHPDRPVAALVGDGGFAMVATEMRLAAALGLPIVVVVFVDGSLNRIELKQMAIDYPSVATRIEDIDLVQLAGAMGCDGVRVESRAELDRAIEGADGLTRPLVVEARIDPAQYVSQF</sequence>
<dbReference type="InterPro" id="IPR011766">
    <property type="entry name" value="TPP_enzyme_TPP-bd"/>
</dbReference>
<name>A0A1H2LB36_9ACTN</name>
<dbReference type="Pfam" id="PF02775">
    <property type="entry name" value="TPP_enzyme_C"/>
    <property type="match status" value="1"/>
</dbReference>
<dbReference type="InterPro" id="IPR012000">
    <property type="entry name" value="Thiamin_PyroP_enz_cen_dom"/>
</dbReference>
<dbReference type="GO" id="GO:0000287">
    <property type="term" value="F:magnesium ion binding"/>
    <property type="evidence" value="ECO:0007669"/>
    <property type="project" value="InterPro"/>
</dbReference>
<feature type="domain" description="Thiamine pyrophosphate enzyme central" evidence="4">
    <location>
        <begin position="197"/>
        <end position="318"/>
    </location>
</feature>
<dbReference type="OrthoDB" id="4494979at2"/>
<dbReference type="SUPFAM" id="SSF52518">
    <property type="entry name" value="Thiamin diphosphate-binding fold (THDP-binding)"/>
    <property type="match status" value="2"/>
</dbReference>
<evidence type="ECO:0000259" key="5">
    <source>
        <dbReference type="Pfam" id="PF02775"/>
    </source>
</evidence>
<dbReference type="EMBL" id="LT629791">
    <property type="protein sequence ID" value="SDU78139.1"/>
    <property type="molecule type" value="Genomic_DNA"/>
</dbReference>
<reference evidence="8" key="1">
    <citation type="submission" date="2016-10" db="EMBL/GenBank/DDBJ databases">
        <authorList>
            <person name="Varghese N."/>
            <person name="Submissions S."/>
        </authorList>
    </citation>
    <scope>NUCLEOTIDE SEQUENCE [LARGE SCALE GENOMIC DNA]</scope>
    <source>
        <strain evidence="8">DSM 45079</strain>
    </source>
</reference>
<dbReference type="Pfam" id="PF02776">
    <property type="entry name" value="TPP_enzyme_N"/>
    <property type="match status" value="1"/>
</dbReference>
<evidence type="ECO:0000259" key="6">
    <source>
        <dbReference type="Pfam" id="PF02776"/>
    </source>
</evidence>
<evidence type="ECO:0000313" key="8">
    <source>
        <dbReference type="Proteomes" id="UP000182977"/>
    </source>
</evidence>
<organism evidence="7 8">
    <name type="scientific">Jiangella alkaliphila</name>
    <dbReference type="NCBI Taxonomy" id="419479"/>
    <lineage>
        <taxon>Bacteria</taxon>
        <taxon>Bacillati</taxon>
        <taxon>Actinomycetota</taxon>
        <taxon>Actinomycetes</taxon>
        <taxon>Jiangellales</taxon>
        <taxon>Jiangellaceae</taxon>
        <taxon>Jiangella</taxon>
    </lineage>
</organism>
<protein>
    <submittedName>
        <fullName evidence="7">Acetolactate synthase-1/2/3 large subunit</fullName>
    </submittedName>
</protein>
<feature type="domain" description="Thiamine pyrophosphate enzyme N-terminal TPP-binding" evidence="6">
    <location>
        <begin position="7"/>
        <end position="120"/>
    </location>
</feature>
<dbReference type="GO" id="GO:0005948">
    <property type="term" value="C:acetolactate synthase complex"/>
    <property type="evidence" value="ECO:0007669"/>
    <property type="project" value="TreeGrafter"/>
</dbReference>
<gene>
    <name evidence="7" type="ORF">SAMN04488563_5717</name>
</gene>
<dbReference type="InterPro" id="IPR012001">
    <property type="entry name" value="Thiamin_PyroP_enz_TPP-bd_dom"/>
</dbReference>
<dbReference type="GO" id="GO:0030976">
    <property type="term" value="F:thiamine pyrophosphate binding"/>
    <property type="evidence" value="ECO:0007669"/>
    <property type="project" value="InterPro"/>
</dbReference>
<dbReference type="Gene3D" id="3.40.50.1220">
    <property type="entry name" value="TPP-binding domain"/>
    <property type="match status" value="1"/>
</dbReference>
<dbReference type="GO" id="GO:0009097">
    <property type="term" value="P:isoleucine biosynthetic process"/>
    <property type="evidence" value="ECO:0007669"/>
    <property type="project" value="TreeGrafter"/>
</dbReference>
<dbReference type="Gene3D" id="3.40.50.970">
    <property type="match status" value="2"/>
</dbReference>
<dbReference type="SUPFAM" id="SSF52467">
    <property type="entry name" value="DHS-like NAD/FAD-binding domain"/>
    <property type="match status" value="1"/>
</dbReference>
<dbReference type="InterPro" id="IPR029061">
    <property type="entry name" value="THDP-binding"/>
</dbReference>
<evidence type="ECO:0000256" key="2">
    <source>
        <dbReference type="ARBA" id="ARBA00023052"/>
    </source>
</evidence>
<dbReference type="AlphaFoldDB" id="A0A1H2LB36"/>
<dbReference type="Proteomes" id="UP000182977">
    <property type="component" value="Chromosome I"/>
</dbReference>
<dbReference type="PANTHER" id="PTHR18968">
    <property type="entry name" value="THIAMINE PYROPHOSPHATE ENZYMES"/>
    <property type="match status" value="1"/>
</dbReference>
<dbReference type="Pfam" id="PF00205">
    <property type="entry name" value="TPP_enzyme_M"/>
    <property type="match status" value="1"/>
</dbReference>
<keyword evidence="8" id="KW-1185">Reference proteome</keyword>
<evidence type="ECO:0000256" key="3">
    <source>
        <dbReference type="RuleBase" id="RU362132"/>
    </source>
</evidence>
<dbReference type="PANTHER" id="PTHR18968:SF129">
    <property type="entry name" value="ACETOLACTATE SYNTHASE"/>
    <property type="match status" value="1"/>
</dbReference>
<dbReference type="RefSeq" id="WP_046769659.1">
    <property type="nucleotide sequence ID" value="NZ_KQ061238.1"/>
</dbReference>